<dbReference type="InterPro" id="IPR038051">
    <property type="entry name" value="XRCC4-like_N_sf"/>
</dbReference>
<feature type="region of interest" description="Disordered" evidence="5">
    <location>
        <begin position="759"/>
        <end position="778"/>
    </location>
</feature>
<accession>A0A1B0FG02</accession>
<evidence type="ECO:0000313" key="8">
    <source>
        <dbReference type="Proteomes" id="UP000092444"/>
    </source>
</evidence>
<organism evidence="7 8">
    <name type="scientific">Glossina morsitans morsitans</name>
    <name type="common">Savannah tsetse fly</name>
    <dbReference type="NCBI Taxonomy" id="37546"/>
    <lineage>
        <taxon>Eukaryota</taxon>
        <taxon>Metazoa</taxon>
        <taxon>Ecdysozoa</taxon>
        <taxon>Arthropoda</taxon>
        <taxon>Hexapoda</taxon>
        <taxon>Insecta</taxon>
        <taxon>Pterygota</taxon>
        <taxon>Neoptera</taxon>
        <taxon>Endopterygota</taxon>
        <taxon>Diptera</taxon>
        <taxon>Brachycera</taxon>
        <taxon>Muscomorpha</taxon>
        <taxon>Hippoboscoidea</taxon>
        <taxon>Glossinidae</taxon>
        <taxon>Glossina</taxon>
    </lineage>
</organism>
<evidence type="ECO:0000256" key="3">
    <source>
        <dbReference type="ARBA" id="ARBA00023204"/>
    </source>
</evidence>
<dbReference type="Gene3D" id="1.10.287.450">
    <property type="entry name" value="Helix hairpin bin"/>
    <property type="match status" value="1"/>
</dbReference>
<dbReference type="Proteomes" id="UP000092444">
    <property type="component" value="Unassembled WGS sequence"/>
</dbReference>
<evidence type="ECO:0000256" key="5">
    <source>
        <dbReference type="SAM" id="MobiDB-lite"/>
    </source>
</evidence>
<comment type="subcellular location">
    <subcellularLocation>
        <location evidence="1">Nucleus</location>
    </subcellularLocation>
</comment>
<evidence type="ECO:0000313" key="7">
    <source>
        <dbReference type="EnsemblMetazoa" id="GMOY002560-PA"/>
    </source>
</evidence>
<dbReference type="EnsemblMetazoa" id="GMOY002560-RA">
    <property type="protein sequence ID" value="GMOY002560-PA"/>
    <property type="gene ID" value="GMOY002560"/>
</dbReference>
<protein>
    <recommendedName>
        <fullName evidence="6">XLF-like N-terminal domain-containing protein</fullName>
    </recommendedName>
</protein>
<feature type="compositionally biased region" description="Basic and acidic residues" evidence="5">
    <location>
        <begin position="635"/>
        <end position="646"/>
    </location>
</feature>
<name>A0A1B0FG02_GLOMM</name>
<sequence>MWKKLEISDEKFFINCALTDDEKMICVLFSLNKCWFAMLTDDEIKQKVELLNKRMEYNNFVKNILLNGDVAQASVEELAQTNISDGVNKRLLKLKYRIEELPFKFEWSLTQACPEEFQRNFFVPMLLAVDGYRQQVQGLKSIIQKKDEEIKQYRGEGFTLRRTTAITRPFDADEFNNKRKDLKCINNFEDLSKCVLALHDSNQLMYTRVEELKRNFEMKLPKELAKATELNYEKIEEKSKIEEIISLFDAKISKVARGKKGEITKFGKLINEHRPEREPLPKPLLFKPIRKIDYNVLHDDKRIISKCARKPPVVKYAKSLNNSNEKLQLQHPLSEQDFSQLSVKNKILLYTKFIEDMLKVNANCAYKNIESCHQEKVSQASVKRLVEEYEKRCRLTRYDFSTKNQIQLMEKMDEIDAHSWRKASVEVGEIIESLTTAKNLKITVNIKKFPKEAEQNHDCRSLSTSLANVDVENLKDDTHSRKQCNADMCNSSPNENNTSHMPQGDGALLRNQEWKELFHSWLKDQDRSVFNSNFFENASEFSPSNSNASESFMVSQKYAFDKHLEEAVEKLKNDCSKGKPIVCVDERKKDSNGVAANEITAFPDFSQKIESKDVTFISKAKRTEIESDLSSLAKKTSDDSQNEHHNVSSLNLTKDDFELTSPETTLSSKKESYHAPTRAKESSDCCSDSDSDFESSTSNESKKLFAESKNTKRKLFAENKCDSNDVVFVSKSTEGQKHFMCETYSLHKLEAAHAVKSRNLTSTPNSEGETTDTENVITPATRYSRLEHLFVENVSKISGFIKEKLKDCSLIGSEAIKGSKANSSRPPILCSEITFNSSPIQRDLSRHSNNQTSSPDKLVEHRSNLSTPKVSRKHQDKQQNFINSVRFPLKNRQSSVHESEPRLQESLGVTQAIHGTQSSKHYDVWSTLPRDSSISEQQFSDENAKKTSTFWIKSGDFLLTLDIYYVESEKLRCHYDMLCQESGKNQTVHFGIDNYKFSVHETTQNESRLSLPKLSSHYWFATDNIAIPFSGKPLNDLKIKRIFGFVSASVLETGLLRFGVDHVDFSKIPEFVLDTQPLSLESNWSQLIGLQTGYSNGLEGRDQFAWPSTKFNFEQRGNAERDELSFRFNGNNSVLSDLNDEPFSMHSNCDAMLDADSQYCSDSLENAFQRIEIT</sequence>
<keyword evidence="4" id="KW-0539">Nucleus</keyword>
<keyword evidence="3" id="KW-0234">DNA repair</keyword>
<dbReference type="GO" id="GO:0005634">
    <property type="term" value="C:nucleus"/>
    <property type="evidence" value="ECO:0007669"/>
    <property type="project" value="UniProtKB-SubCell"/>
</dbReference>
<dbReference type="PhylomeDB" id="A0A1B0FG02"/>
<evidence type="ECO:0000259" key="6">
    <source>
        <dbReference type="Pfam" id="PF09302"/>
    </source>
</evidence>
<proteinExistence type="predicted"/>
<dbReference type="STRING" id="37546.A0A1B0FG02"/>
<keyword evidence="8" id="KW-1185">Reference proteome</keyword>
<reference evidence="7" key="1">
    <citation type="submission" date="2020-05" db="UniProtKB">
        <authorList>
            <consortium name="EnsemblMetazoa"/>
        </authorList>
    </citation>
    <scope>IDENTIFICATION</scope>
    <source>
        <strain evidence="7">Yale</strain>
    </source>
</reference>
<feature type="region of interest" description="Disordered" evidence="5">
    <location>
        <begin position="632"/>
        <end position="702"/>
    </location>
</feature>
<dbReference type="VEuPathDB" id="VectorBase:GMOY002560"/>
<dbReference type="Gene3D" id="2.170.210.10">
    <property type="entry name" value="DNA double-strand break repair and VJ recombination XRCC4, N-terminal"/>
    <property type="match status" value="1"/>
</dbReference>
<dbReference type="Pfam" id="PF09302">
    <property type="entry name" value="XLF"/>
    <property type="match status" value="1"/>
</dbReference>
<feature type="region of interest" description="Disordered" evidence="5">
    <location>
        <begin position="840"/>
        <end position="884"/>
    </location>
</feature>
<feature type="compositionally biased region" description="Basic and acidic residues" evidence="5">
    <location>
        <begin position="668"/>
        <end position="683"/>
    </location>
</feature>
<evidence type="ECO:0000256" key="4">
    <source>
        <dbReference type="ARBA" id="ARBA00023242"/>
    </source>
</evidence>
<evidence type="ECO:0000256" key="2">
    <source>
        <dbReference type="ARBA" id="ARBA00022763"/>
    </source>
</evidence>
<feature type="domain" description="XLF-like N-terminal" evidence="6">
    <location>
        <begin position="1"/>
        <end position="110"/>
    </location>
</feature>
<evidence type="ECO:0000256" key="1">
    <source>
        <dbReference type="ARBA" id="ARBA00004123"/>
    </source>
</evidence>
<dbReference type="AlphaFoldDB" id="A0A1B0FG02"/>
<dbReference type="GO" id="GO:0006303">
    <property type="term" value="P:double-strand break repair via nonhomologous end joining"/>
    <property type="evidence" value="ECO:0007669"/>
    <property type="project" value="UniProtKB-ARBA"/>
</dbReference>
<dbReference type="EMBL" id="CCAG010010625">
    <property type="status" value="NOT_ANNOTATED_CDS"/>
    <property type="molecule type" value="Genomic_DNA"/>
</dbReference>
<keyword evidence="2" id="KW-0227">DNA damage</keyword>
<dbReference type="InterPro" id="IPR015381">
    <property type="entry name" value="XLF-like_N"/>
</dbReference>